<reference evidence="5 6" key="1">
    <citation type="submission" date="2016-09" db="EMBL/GenBank/DDBJ databases">
        <title>Serratia marcescens MSU-97 and epiphytic antimycotic-producing bacteria.</title>
        <authorList>
            <person name="Matilla M.A."/>
        </authorList>
    </citation>
    <scope>NUCLEOTIDE SEQUENCE [LARGE SCALE GENOMIC DNA]</scope>
    <source>
        <strain evidence="5 6">MSU-97</strain>
    </source>
</reference>
<dbReference type="PROSITE" id="PS51257">
    <property type="entry name" value="PROKAR_LIPOPROTEIN"/>
    <property type="match status" value="1"/>
</dbReference>
<protein>
    <submittedName>
        <fullName evidence="5">RND transporter</fullName>
    </submittedName>
</protein>
<organism evidence="5 6">
    <name type="scientific">Serratia marcescens</name>
    <dbReference type="NCBI Taxonomy" id="615"/>
    <lineage>
        <taxon>Bacteria</taxon>
        <taxon>Pseudomonadati</taxon>
        <taxon>Pseudomonadota</taxon>
        <taxon>Gammaproteobacteria</taxon>
        <taxon>Enterobacterales</taxon>
        <taxon>Yersiniaceae</taxon>
        <taxon>Serratia</taxon>
    </lineage>
</organism>
<sequence length="455" mass="50243">MKILSPLALSLAALFTAGCGNALKSDYRAPQINYPASWQQAADSAAPTPFDWRDFHDPELERWLQQVTASNNDLAVAALRVYRARLEAERVGIRTAPNLSASLNAGIDRPLSESSAWNKTSGASLSTNYEVDLWGKLARQRDAAEWASQASEQDLQTARLTLLANAATHYWRIGFLNQQIGVSQASIAYAKETLRLANARYRAGNISALDVVNAEQSLLTQENRLLALQREYQQALNEQAVLLGAPSGQTTIAPARLPTTAMPQINTGIPAGVLSRRPDLRAKELRLRAALANVDEQRLQYYPAFSLTGSLGASSNALLAFLHNPTGSLGAGLTLPFLQWRQMGVDIKIARNDYEQRVLEFKQALYQAMGDVNNALSLRTQLMAQETQLRASLALARKSERLNEVRYRQGAVTITDWLNAQEQRRQAELAVDENRFAQYQNLAKIYLEFGGSSAQ</sequence>
<feature type="chain" id="PRO_5011826826" evidence="3">
    <location>
        <begin position="25"/>
        <end position="455"/>
    </location>
</feature>
<dbReference type="GO" id="GO:0015562">
    <property type="term" value="F:efflux transmembrane transporter activity"/>
    <property type="evidence" value="ECO:0007669"/>
    <property type="project" value="InterPro"/>
</dbReference>
<gene>
    <name evidence="5" type="ORF">BHU62_00350</name>
</gene>
<dbReference type="Pfam" id="PF02321">
    <property type="entry name" value="OEP"/>
    <property type="match status" value="2"/>
</dbReference>
<dbReference type="Proteomes" id="UP000185770">
    <property type="component" value="Unassembled WGS sequence"/>
</dbReference>
<evidence type="ECO:0000256" key="2">
    <source>
        <dbReference type="ARBA" id="ARBA00007613"/>
    </source>
</evidence>
<dbReference type="Gene3D" id="2.20.200.10">
    <property type="entry name" value="Outer membrane efflux proteins (OEP)"/>
    <property type="match status" value="1"/>
</dbReference>
<dbReference type="PANTHER" id="PTHR30203">
    <property type="entry name" value="OUTER MEMBRANE CATION EFFLUX PROTEIN"/>
    <property type="match status" value="1"/>
</dbReference>
<dbReference type="SUPFAM" id="SSF56954">
    <property type="entry name" value="Outer membrane efflux proteins (OEP)"/>
    <property type="match status" value="1"/>
</dbReference>
<dbReference type="InterPro" id="IPR003423">
    <property type="entry name" value="OMP_efflux"/>
</dbReference>
<keyword evidence="3" id="KW-0564">Palmitate</keyword>
<comment type="similarity">
    <text evidence="2 3">Belongs to the outer membrane factor (OMF) (TC 1.B.17) family.</text>
</comment>
<keyword evidence="3" id="KW-0472">Membrane</keyword>
<dbReference type="PANTHER" id="PTHR30203:SF32">
    <property type="entry name" value="CATION EFFLUX SYSTEM PROTEIN CUSC"/>
    <property type="match status" value="1"/>
</dbReference>
<dbReference type="GO" id="GO:0009279">
    <property type="term" value="C:cell outer membrane"/>
    <property type="evidence" value="ECO:0007669"/>
    <property type="project" value="UniProtKB-SubCell"/>
</dbReference>
<dbReference type="Gene3D" id="1.20.1600.10">
    <property type="entry name" value="Outer membrane efflux proteins (OEP)"/>
    <property type="match status" value="1"/>
</dbReference>
<dbReference type="AlphaFoldDB" id="A0A1Q4P606"/>
<accession>A0A1Q4P606</accession>
<feature type="coiled-coil region" evidence="4">
    <location>
        <begin position="211"/>
        <end position="238"/>
    </location>
</feature>
<evidence type="ECO:0000313" key="6">
    <source>
        <dbReference type="Proteomes" id="UP000185770"/>
    </source>
</evidence>
<keyword evidence="3" id="KW-0732">Signal</keyword>
<dbReference type="EMBL" id="MJAO01000001">
    <property type="protein sequence ID" value="OKB68534.1"/>
    <property type="molecule type" value="Genomic_DNA"/>
</dbReference>
<proteinExistence type="inferred from homology"/>
<keyword evidence="3" id="KW-0449">Lipoprotein</keyword>
<feature type="signal peptide" evidence="3">
    <location>
        <begin position="1"/>
        <end position="24"/>
    </location>
</feature>
<dbReference type="OrthoDB" id="9770517at2"/>
<keyword evidence="3" id="KW-0812">Transmembrane</keyword>
<dbReference type="InterPro" id="IPR010131">
    <property type="entry name" value="MdtP/NodT-like"/>
</dbReference>
<evidence type="ECO:0000313" key="5">
    <source>
        <dbReference type="EMBL" id="OKB68534.1"/>
    </source>
</evidence>
<evidence type="ECO:0000256" key="3">
    <source>
        <dbReference type="RuleBase" id="RU362097"/>
    </source>
</evidence>
<evidence type="ECO:0000256" key="1">
    <source>
        <dbReference type="ARBA" id="ARBA00004459"/>
    </source>
</evidence>
<keyword evidence="4" id="KW-0175">Coiled coil</keyword>
<dbReference type="RefSeq" id="WP_073528623.1">
    <property type="nucleotide sequence ID" value="NZ_MJAO01000001.1"/>
</dbReference>
<name>A0A1Q4P606_SERMA</name>
<comment type="subcellular location">
    <subcellularLocation>
        <location evidence="1 3">Cell outer membrane</location>
        <topology evidence="1 3">Lipid-anchor</topology>
    </subcellularLocation>
</comment>
<keyword evidence="3" id="KW-1134">Transmembrane beta strand</keyword>
<comment type="caution">
    <text evidence="5">The sequence shown here is derived from an EMBL/GenBank/DDBJ whole genome shotgun (WGS) entry which is preliminary data.</text>
</comment>
<dbReference type="NCBIfam" id="TIGR01845">
    <property type="entry name" value="outer_NodT"/>
    <property type="match status" value="1"/>
</dbReference>
<evidence type="ECO:0000256" key="4">
    <source>
        <dbReference type="SAM" id="Coils"/>
    </source>
</evidence>